<proteinExistence type="predicted"/>
<evidence type="ECO:0000313" key="2">
    <source>
        <dbReference type="EMBL" id="KMM72993.1"/>
    </source>
</evidence>
<name>A0A0J6FRI6_COCPO</name>
<dbReference type="InterPro" id="IPR002575">
    <property type="entry name" value="Aminoglycoside_PTrfase"/>
</dbReference>
<dbReference type="VEuPathDB" id="FungiDB:CPAG_09282"/>
<organism evidence="2 3">
    <name type="scientific">Coccidioides posadasii RMSCC 3488</name>
    <dbReference type="NCBI Taxonomy" id="454284"/>
    <lineage>
        <taxon>Eukaryota</taxon>
        <taxon>Fungi</taxon>
        <taxon>Dikarya</taxon>
        <taxon>Ascomycota</taxon>
        <taxon>Pezizomycotina</taxon>
        <taxon>Eurotiomycetes</taxon>
        <taxon>Eurotiomycetidae</taxon>
        <taxon>Onygenales</taxon>
        <taxon>Onygenaceae</taxon>
        <taxon>Coccidioides</taxon>
    </lineage>
</organism>
<dbReference type="InterPro" id="IPR011009">
    <property type="entry name" value="Kinase-like_dom_sf"/>
</dbReference>
<sequence length="311" mass="35770">MDNGTSLPSAKPLEAAAQATLLAAHLPDASVSHMDFRDSSYFKKHVSLPTPEQVKERCNHADKTFYRPSPVSFNQLGLLVKFGQCVSVVDVQCIWAIRKLFGDRVPVPELYGWRVEGDVVFIYMQKIQGALLHDKWGSFSDADKTAVCAQLYGMISSLRELRQDPAHPFIGSISGNRVLDYIFRDWSTGPFKTVNELHDWISWIPRRNLPDPNQVEDPYRAYLSDAVAIKFTHADLHRHNIIVSKTLPPQIVAIIDWEQAGWYPEYWAWCKACYTSDYEGEWRLRYMPMFLIPYHDEHNVFGEYVHFMGAI</sequence>
<reference evidence="3" key="3">
    <citation type="journal article" date="2010" name="Genome Res.">
        <title>Population genomic sequencing of Coccidioides fungi reveals recent hybridization and transposon control.</title>
        <authorList>
            <person name="Neafsey D.E."/>
            <person name="Barker B.M."/>
            <person name="Sharpton T.J."/>
            <person name="Stajich J.E."/>
            <person name="Park D.J."/>
            <person name="Whiston E."/>
            <person name="Hung C.-Y."/>
            <person name="McMahan C."/>
            <person name="White J."/>
            <person name="Sykes S."/>
            <person name="Heiman D."/>
            <person name="Young S."/>
            <person name="Zeng Q."/>
            <person name="Abouelleil A."/>
            <person name="Aftuck L."/>
            <person name="Bessette D."/>
            <person name="Brown A."/>
            <person name="FitzGerald M."/>
            <person name="Lui A."/>
            <person name="Macdonald J.P."/>
            <person name="Priest M."/>
            <person name="Orbach M.J."/>
            <person name="Galgiani J.N."/>
            <person name="Kirkland T.N."/>
            <person name="Cole G.T."/>
            <person name="Birren B.W."/>
            <person name="Henn M.R."/>
            <person name="Taylor J.W."/>
            <person name="Rounsley S.D."/>
        </authorList>
    </citation>
    <scope>NUCLEOTIDE SEQUENCE [LARGE SCALE GENOMIC DNA]</scope>
    <source>
        <strain evidence="3">RMSCC 3488</strain>
    </source>
</reference>
<dbReference type="InterPro" id="IPR051678">
    <property type="entry name" value="AGP_Transferase"/>
</dbReference>
<dbReference type="EMBL" id="DS268114">
    <property type="protein sequence ID" value="KMM72993.1"/>
    <property type="molecule type" value="Genomic_DNA"/>
</dbReference>
<dbReference type="SUPFAM" id="SSF56112">
    <property type="entry name" value="Protein kinase-like (PK-like)"/>
    <property type="match status" value="1"/>
</dbReference>
<reference evidence="2 3" key="1">
    <citation type="submission" date="2007-06" db="EMBL/GenBank/DDBJ databases">
        <title>The Genome Sequence of Coccidioides posadasii RMSCC_3488.</title>
        <authorList>
            <consortium name="Coccidioides Genome Resources Consortium"/>
            <consortium name="The Broad Institute Genome Sequencing Platform"/>
            <person name="Henn M.R."/>
            <person name="Sykes S."/>
            <person name="Young S."/>
            <person name="Jaffe D."/>
            <person name="Berlin A."/>
            <person name="Alvarez P."/>
            <person name="Butler J."/>
            <person name="Gnerre S."/>
            <person name="Grabherr M."/>
            <person name="Mauceli E."/>
            <person name="Brockman W."/>
            <person name="Kodira C."/>
            <person name="Alvarado L."/>
            <person name="Zeng Q."/>
            <person name="Crawford M."/>
            <person name="Antoine C."/>
            <person name="Devon K."/>
            <person name="Galgiani J."/>
            <person name="Orsborn K."/>
            <person name="Lewis M.L."/>
            <person name="Nusbaum C."/>
            <person name="Galagan J."/>
            <person name="Birren B."/>
        </authorList>
    </citation>
    <scope>NUCLEOTIDE SEQUENCE [LARGE SCALE GENOMIC DNA]</scope>
    <source>
        <strain evidence="2 3">RMSCC 3488</strain>
    </source>
</reference>
<dbReference type="PANTHER" id="PTHR21310:SF54">
    <property type="entry name" value="AMINOGLYCOSIDE PHOSPHOTRANSFERASE DOMAIN-CONTAINING PROTEIN"/>
    <property type="match status" value="1"/>
</dbReference>
<dbReference type="OrthoDB" id="2906425at2759"/>
<evidence type="ECO:0000313" key="3">
    <source>
        <dbReference type="Proteomes" id="UP000054567"/>
    </source>
</evidence>
<dbReference type="PANTHER" id="PTHR21310">
    <property type="entry name" value="AMINOGLYCOSIDE PHOSPHOTRANSFERASE-RELATED-RELATED"/>
    <property type="match status" value="1"/>
</dbReference>
<accession>A0A0J6FRI6</accession>
<protein>
    <recommendedName>
        <fullName evidence="1">Aminoglycoside phosphotransferase domain-containing protein</fullName>
    </recommendedName>
</protein>
<gene>
    <name evidence="2" type="ORF">CPAG_09282</name>
</gene>
<dbReference type="Pfam" id="PF01636">
    <property type="entry name" value="APH"/>
    <property type="match status" value="1"/>
</dbReference>
<reference evidence="3" key="2">
    <citation type="journal article" date="2009" name="Genome Res.">
        <title>Comparative genomic analyses of the human fungal pathogens Coccidioides and their relatives.</title>
        <authorList>
            <person name="Sharpton T.J."/>
            <person name="Stajich J.E."/>
            <person name="Rounsley S.D."/>
            <person name="Gardner M.J."/>
            <person name="Wortman J.R."/>
            <person name="Jordar V.S."/>
            <person name="Maiti R."/>
            <person name="Kodira C.D."/>
            <person name="Neafsey D.E."/>
            <person name="Zeng Q."/>
            <person name="Hung C.-Y."/>
            <person name="McMahan C."/>
            <person name="Muszewska A."/>
            <person name="Grynberg M."/>
            <person name="Mandel M.A."/>
            <person name="Kellner E.M."/>
            <person name="Barker B.M."/>
            <person name="Galgiani J.N."/>
            <person name="Orbach M.J."/>
            <person name="Kirkland T.N."/>
            <person name="Cole G.T."/>
            <person name="Henn M.R."/>
            <person name="Birren B.W."/>
            <person name="Taylor J.W."/>
        </authorList>
    </citation>
    <scope>NUCLEOTIDE SEQUENCE [LARGE SCALE GENOMIC DNA]</scope>
    <source>
        <strain evidence="3">RMSCC 3488</strain>
    </source>
</reference>
<evidence type="ECO:0000259" key="1">
    <source>
        <dbReference type="Pfam" id="PF01636"/>
    </source>
</evidence>
<dbReference type="Gene3D" id="3.90.1200.10">
    <property type="match status" value="1"/>
</dbReference>
<dbReference type="Proteomes" id="UP000054567">
    <property type="component" value="Unassembled WGS sequence"/>
</dbReference>
<feature type="domain" description="Aminoglycoside phosphotransferase" evidence="1">
    <location>
        <begin position="104"/>
        <end position="266"/>
    </location>
</feature>
<dbReference type="AlphaFoldDB" id="A0A0J6FRI6"/>